<dbReference type="Pfam" id="PF14602">
    <property type="entry name" value="Hexapep_2"/>
    <property type="match status" value="1"/>
</dbReference>
<dbReference type="GO" id="GO:0006535">
    <property type="term" value="P:cysteine biosynthetic process from serine"/>
    <property type="evidence" value="ECO:0007669"/>
    <property type="project" value="InterPro"/>
</dbReference>
<protein>
    <submittedName>
        <fullName evidence="1">Acetyltransferase</fullName>
    </submittedName>
</protein>
<organism evidence="1">
    <name type="scientific">Escherichia coli</name>
    <dbReference type="NCBI Taxonomy" id="562"/>
    <lineage>
        <taxon>Bacteria</taxon>
        <taxon>Pseudomonadati</taxon>
        <taxon>Pseudomonadota</taxon>
        <taxon>Gammaproteobacteria</taxon>
        <taxon>Enterobacterales</taxon>
        <taxon>Enterobacteriaceae</taxon>
        <taxon>Escherichia</taxon>
    </lineage>
</organism>
<dbReference type="PIRSF" id="PIRSF000441">
    <property type="entry name" value="CysE"/>
    <property type="match status" value="1"/>
</dbReference>
<dbReference type="EMBL" id="AY654590">
    <property type="protein sequence ID" value="AAV74383.1"/>
    <property type="molecule type" value="Genomic_DNA"/>
</dbReference>
<dbReference type="Gene3D" id="2.160.10.10">
    <property type="entry name" value="Hexapeptide repeat proteins"/>
    <property type="match status" value="1"/>
</dbReference>
<dbReference type="PANTHER" id="PTHR42811">
    <property type="entry name" value="SERINE ACETYLTRANSFERASE"/>
    <property type="match status" value="1"/>
</dbReference>
<reference evidence="1" key="1">
    <citation type="journal article" date="2005" name="FEMS Microbiol. Lett.">
        <title>Characterization of the Escherichia coli O59 and O155 O-antigen gene clusters: the atypical wzx genes are evolutionary related.</title>
        <authorList>
            <person name="Guo H."/>
            <person name="Kong Q."/>
            <person name="Cheng J."/>
            <person name="Wang L."/>
            <person name="Feng L."/>
        </authorList>
    </citation>
    <scope>NUCLEOTIDE SEQUENCE</scope>
</reference>
<dbReference type="InterPro" id="IPR011004">
    <property type="entry name" value="Trimer_LpxA-like_sf"/>
</dbReference>
<dbReference type="Pfam" id="PF00132">
    <property type="entry name" value="Hexapep"/>
    <property type="match status" value="1"/>
</dbReference>
<dbReference type="SUPFAM" id="SSF51161">
    <property type="entry name" value="Trimeric LpxA-like enzymes"/>
    <property type="match status" value="1"/>
</dbReference>
<keyword evidence="1" id="KW-0808">Transferase</keyword>
<dbReference type="InterPro" id="IPR005881">
    <property type="entry name" value="Ser_O-AcTrfase"/>
</dbReference>
<dbReference type="InterPro" id="IPR001451">
    <property type="entry name" value="Hexapep"/>
</dbReference>
<name>Q4KZ29_ECOLX</name>
<evidence type="ECO:0000313" key="1">
    <source>
        <dbReference type="EMBL" id="AAV74383.1"/>
    </source>
</evidence>
<sequence length="132" mass="14511">MFLEYYYSYRYYRLFKIPIANHLTIGLKKLGEKNTIFPHPVGIVIGKKVSIGNNCTIYQNVTIGVSNNKTEDYPIIGDNVIIYAGAIIIGSVSIGNNVIIGAGCIVTKDVPEDKIAVGSPMKIIDKKANVLY</sequence>
<proteinExistence type="predicted"/>
<dbReference type="AlphaFoldDB" id="Q4KZ29"/>
<accession>Q4KZ29</accession>
<dbReference type="GO" id="GO:0005737">
    <property type="term" value="C:cytoplasm"/>
    <property type="evidence" value="ECO:0007669"/>
    <property type="project" value="InterPro"/>
</dbReference>
<dbReference type="GO" id="GO:0009001">
    <property type="term" value="F:serine O-acetyltransferase activity"/>
    <property type="evidence" value="ECO:0007669"/>
    <property type="project" value="InterPro"/>
</dbReference>